<evidence type="ECO:0000256" key="3">
    <source>
        <dbReference type="ARBA" id="ARBA00022777"/>
    </source>
</evidence>
<sequence>MKIGIVANGPTELVPDLSNYNKQIDIWIGVDRGTLCLVKQDIMIEHAIGDFDSTTYEQKIMINNHAKSIESYPIEKDKTDLELAIDKALEYNPKQIYLFGVTGGRMDHLLVNIQLLLPLLKQGVRGFVIDLYNELQLFYPGVHMVVKDDKYPNISFLPLTETVYGLTLKGFYYPLKNETVHLGSTLCISNKLLRNNGTFSFRSGILLLIKSRDSQQGPFM</sequence>
<dbReference type="GO" id="GO:0016301">
    <property type="term" value="F:kinase activity"/>
    <property type="evidence" value="ECO:0007669"/>
    <property type="project" value="UniProtKB-KW"/>
</dbReference>
<dbReference type="EMBL" id="VDUW01000001">
    <property type="protein sequence ID" value="TXL67639.1"/>
    <property type="molecule type" value="Genomic_DNA"/>
</dbReference>
<comment type="caution">
    <text evidence="7">The sequence shown here is derived from an EMBL/GenBank/DDBJ whole genome shotgun (WGS) entry which is preliminary data.</text>
</comment>
<proteinExistence type="predicted"/>
<evidence type="ECO:0000313" key="7">
    <source>
        <dbReference type="EMBL" id="TXL67639.1"/>
    </source>
</evidence>
<dbReference type="Gene3D" id="3.40.50.10240">
    <property type="entry name" value="Thiamin pyrophosphokinase, catalytic domain"/>
    <property type="match status" value="1"/>
</dbReference>
<protein>
    <recommendedName>
        <fullName evidence="5">Thiamine diphosphokinase</fullName>
        <ecNumber evidence="5">2.7.6.2</ecNumber>
    </recommendedName>
</protein>
<dbReference type="InterPro" id="IPR007371">
    <property type="entry name" value="TPK_catalytic"/>
</dbReference>
<keyword evidence="3 7" id="KW-0418">Kinase</keyword>
<keyword evidence="4" id="KW-0067">ATP-binding</keyword>
<evidence type="ECO:0000313" key="8">
    <source>
        <dbReference type="Proteomes" id="UP000321574"/>
    </source>
</evidence>
<dbReference type="SUPFAM" id="SSF63999">
    <property type="entry name" value="Thiamin pyrophosphokinase, catalytic domain"/>
    <property type="match status" value="1"/>
</dbReference>
<dbReference type="GO" id="GO:0006772">
    <property type="term" value="P:thiamine metabolic process"/>
    <property type="evidence" value="ECO:0007669"/>
    <property type="project" value="UniProtKB-UniRule"/>
</dbReference>
<organism evidence="7 8">
    <name type="scientific">Cerasibacillus terrae</name>
    <dbReference type="NCBI Taxonomy" id="2498845"/>
    <lineage>
        <taxon>Bacteria</taxon>
        <taxon>Bacillati</taxon>
        <taxon>Bacillota</taxon>
        <taxon>Bacilli</taxon>
        <taxon>Bacillales</taxon>
        <taxon>Bacillaceae</taxon>
        <taxon>Cerasibacillus</taxon>
    </lineage>
</organism>
<dbReference type="GO" id="GO:0004788">
    <property type="term" value="F:thiamine diphosphokinase activity"/>
    <property type="evidence" value="ECO:0007669"/>
    <property type="project" value="UniProtKB-UniRule"/>
</dbReference>
<keyword evidence="8" id="KW-1185">Reference proteome</keyword>
<dbReference type="Pfam" id="PF04263">
    <property type="entry name" value="TPK_catalytic"/>
    <property type="match status" value="1"/>
</dbReference>
<dbReference type="InterPro" id="IPR036371">
    <property type="entry name" value="TPK_B1-bd_sf"/>
</dbReference>
<keyword evidence="2" id="KW-0547">Nucleotide-binding</keyword>
<gene>
    <name evidence="7" type="ORF">FHP05_01080</name>
</gene>
<dbReference type="CDD" id="cd07995">
    <property type="entry name" value="TPK"/>
    <property type="match status" value="1"/>
</dbReference>
<evidence type="ECO:0000256" key="2">
    <source>
        <dbReference type="ARBA" id="ARBA00022741"/>
    </source>
</evidence>
<dbReference type="GO" id="GO:0005524">
    <property type="term" value="F:ATP binding"/>
    <property type="evidence" value="ECO:0007669"/>
    <property type="project" value="UniProtKB-KW"/>
</dbReference>
<dbReference type="PANTHER" id="PTHR41299">
    <property type="entry name" value="THIAMINE PYROPHOSPHOKINASE"/>
    <property type="match status" value="1"/>
</dbReference>
<dbReference type="InterPro" id="IPR007373">
    <property type="entry name" value="Thiamin_PyroPKinase_B1-bd"/>
</dbReference>
<dbReference type="NCBIfam" id="TIGR01378">
    <property type="entry name" value="thi_PPkinase"/>
    <property type="match status" value="1"/>
</dbReference>
<dbReference type="InterPro" id="IPR036759">
    <property type="entry name" value="TPK_catalytic_sf"/>
</dbReference>
<keyword evidence="1 7" id="KW-0808">Transferase</keyword>
<dbReference type="RefSeq" id="WP_147665245.1">
    <property type="nucleotide sequence ID" value="NZ_VDUW01000001.1"/>
</dbReference>
<name>A0A5C8P215_9BACI</name>
<evidence type="ECO:0000256" key="5">
    <source>
        <dbReference type="NCBIfam" id="TIGR01378"/>
    </source>
</evidence>
<dbReference type="OrthoDB" id="9804377at2"/>
<dbReference type="Proteomes" id="UP000321574">
    <property type="component" value="Unassembled WGS sequence"/>
</dbReference>
<dbReference type="AlphaFoldDB" id="A0A5C8P215"/>
<evidence type="ECO:0000256" key="4">
    <source>
        <dbReference type="ARBA" id="ARBA00022840"/>
    </source>
</evidence>
<dbReference type="GO" id="GO:0009229">
    <property type="term" value="P:thiamine diphosphate biosynthetic process"/>
    <property type="evidence" value="ECO:0007669"/>
    <property type="project" value="InterPro"/>
</dbReference>
<dbReference type="EC" id="2.7.6.2" evidence="5"/>
<dbReference type="SMART" id="SM00983">
    <property type="entry name" value="TPK_B1_binding"/>
    <property type="match status" value="1"/>
</dbReference>
<dbReference type="InterPro" id="IPR053149">
    <property type="entry name" value="TPK"/>
</dbReference>
<evidence type="ECO:0000256" key="1">
    <source>
        <dbReference type="ARBA" id="ARBA00022679"/>
    </source>
</evidence>
<dbReference type="Pfam" id="PF04265">
    <property type="entry name" value="TPK_B1_binding"/>
    <property type="match status" value="1"/>
</dbReference>
<reference evidence="7 8" key="1">
    <citation type="submission" date="2019-06" db="EMBL/GenBank/DDBJ databases">
        <title>Cerasibacillus sp. nov., isolated from maize field.</title>
        <authorList>
            <person name="Lin S.-Y."/>
            <person name="Tsai C.-F."/>
            <person name="Young C.-C."/>
        </authorList>
    </citation>
    <scope>NUCLEOTIDE SEQUENCE [LARGE SCALE GENOMIC DNA]</scope>
    <source>
        <strain evidence="7 8">CC-CFT480</strain>
    </source>
</reference>
<dbReference type="InterPro" id="IPR006282">
    <property type="entry name" value="Thi_PPkinase"/>
</dbReference>
<feature type="domain" description="Thiamin pyrophosphokinase thiamin-binding" evidence="6">
    <location>
        <begin position="141"/>
        <end position="207"/>
    </location>
</feature>
<accession>A0A5C8P215</accession>
<dbReference type="SUPFAM" id="SSF63862">
    <property type="entry name" value="Thiamin pyrophosphokinase, substrate-binding domain"/>
    <property type="match status" value="1"/>
</dbReference>
<evidence type="ECO:0000259" key="6">
    <source>
        <dbReference type="SMART" id="SM00983"/>
    </source>
</evidence>
<dbReference type="PANTHER" id="PTHR41299:SF1">
    <property type="entry name" value="THIAMINE PYROPHOSPHOKINASE"/>
    <property type="match status" value="1"/>
</dbReference>
<dbReference type="GO" id="GO:0030975">
    <property type="term" value="F:thiamine binding"/>
    <property type="evidence" value="ECO:0007669"/>
    <property type="project" value="InterPro"/>
</dbReference>